<dbReference type="CDD" id="cd02274">
    <property type="entry name" value="DHDPR_N"/>
    <property type="match status" value="1"/>
</dbReference>
<organism evidence="16">
    <name type="scientific">Thermosulfidibacter takaii</name>
    <dbReference type="NCBI Taxonomy" id="412593"/>
    <lineage>
        <taxon>Bacteria</taxon>
        <taxon>Pseudomonadati</taxon>
        <taxon>Thermosulfidibacterota</taxon>
        <taxon>Thermosulfidibacteria</taxon>
        <taxon>Thermosulfidibacterales</taxon>
        <taxon>Thermosulfidibacteraceae</taxon>
    </lineage>
</organism>
<evidence type="ECO:0000256" key="4">
    <source>
        <dbReference type="ARBA" id="ARBA00022857"/>
    </source>
</evidence>
<dbReference type="UniPathway" id="UPA00034">
    <property type="reaction ID" value="UER00018"/>
</dbReference>
<dbReference type="InterPro" id="IPR036291">
    <property type="entry name" value="NAD(P)-bd_dom_sf"/>
</dbReference>
<comment type="subunit">
    <text evidence="13">Homotetramer.</text>
</comment>
<protein>
    <recommendedName>
        <fullName evidence="10 13">4-hydroxy-tetrahydrodipicolinate reductase</fullName>
        <shortName evidence="13">HTPA reductase</shortName>
        <ecNumber evidence="10 13">1.17.1.8</ecNumber>
    </recommendedName>
</protein>
<evidence type="ECO:0000256" key="8">
    <source>
        <dbReference type="ARBA" id="ARBA00023154"/>
    </source>
</evidence>
<dbReference type="HAMAP" id="MF_00102">
    <property type="entry name" value="DapB"/>
    <property type="match status" value="1"/>
</dbReference>
<comment type="subcellular location">
    <subcellularLocation>
        <location evidence="13">Cytoplasm</location>
    </subcellularLocation>
</comment>
<feature type="binding site" evidence="13">
    <location>
        <position position="156"/>
    </location>
    <ligand>
        <name>(S)-2,3,4,5-tetrahydrodipicolinate</name>
        <dbReference type="ChEBI" id="CHEBI:16845"/>
    </ligand>
</feature>
<dbReference type="InterPro" id="IPR022663">
    <property type="entry name" value="DapB_C"/>
</dbReference>
<evidence type="ECO:0000256" key="7">
    <source>
        <dbReference type="ARBA" id="ARBA00023027"/>
    </source>
</evidence>
<dbReference type="PANTHER" id="PTHR20836:SF0">
    <property type="entry name" value="4-HYDROXY-TETRAHYDRODIPICOLINATE REDUCTASE 1, CHLOROPLASTIC-RELATED"/>
    <property type="match status" value="1"/>
</dbReference>
<feature type="binding site" evidence="13">
    <location>
        <begin position="122"/>
        <end position="125"/>
    </location>
    <ligand>
        <name>NAD(+)</name>
        <dbReference type="ChEBI" id="CHEBI:57540"/>
    </ligand>
</feature>
<keyword evidence="4 13" id="KW-0521">NADP</keyword>
<evidence type="ECO:0000256" key="1">
    <source>
        <dbReference type="ARBA" id="ARBA00006642"/>
    </source>
</evidence>
<gene>
    <name evidence="13" type="primary">dapB</name>
    <name evidence="16" type="ORF">ENF32_00930</name>
</gene>
<evidence type="ECO:0000313" key="16">
    <source>
        <dbReference type="EMBL" id="HDD52616.1"/>
    </source>
</evidence>
<dbReference type="PROSITE" id="PS01298">
    <property type="entry name" value="DAPB"/>
    <property type="match status" value="1"/>
</dbReference>
<feature type="binding site" evidence="13">
    <location>
        <begin position="165"/>
        <end position="166"/>
    </location>
    <ligand>
        <name>(S)-2,3,4,5-tetrahydrodipicolinate</name>
        <dbReference type="ChEBI" id="CHEBI:16845"/>
    </ligand>
</feature>
<feature type="active site" description="Proton donor/acceptor" evidence="13">
    <location>
        <position position="155"/>
    </location>
</feature>
<feature type="domain" description="Dihydrodipicolinate reductase C-terminal" evidence="15">
    <location>
        <begin position="128"/>
        <end position="264"/>
    </location>
</feature>
<feature type="active site" description="Proton donor" evidence="13">
    <location>
        <position position="159"/>
    </location>
</feature>
<comment type="caution">
    <text evidence="13">Was originally thought to be a dihydrodipicolinate reductase (DHDPR), catalyzing the conversion of dihydrodipicolinate to tetrahydrodipicolinate. However, it was shown in E.coli that the substrate of the enzymatic reaction is not dihydrodipicolinate (DHDP) but in fact (2S,4S)-4-hydroxy-2,3,4,5-tetrahydrodipicolinic acid (HTPA), the product released by the DapA-catalyzed reaction.</text>
</comment>
<comment type="caution">
    <text evidence="16">The sequence shown here is derived from an EMBL/GenBank/DDBJ whole genome shotgun (WGS) entry which is preliminary data.</text>
</comment>
<dbReference type="InterPro" id="IPR023940">
    <property type="entry name" value="DHDPR_bac"/>
</dbReference>
<evidence type="ECO:0000256" key="9">
    <source>
        <dbReference type="ARBA" id="ARBA00037922"/>
    </source>
</evidence>
<comment type="pathway">
    <text evidence="9 13">Amino-acid biosynthesis; L-lysine biosynthesis via DAP pathway; (S)-tetrahydrodipicolinate from L-aspartate: step 4/4.</text>
</comment>
<dbReference type="InterPro" id="IPR022664">
    <property type="entry name" value="DapB_N_CS"/>
</dbReference>
<evidence type="ECO:0000259" key="15">
    <source>
        <dbReference type="Pfam" id="PF05173"/>
    </source>
</evidence>
<dbReference type="Proteomes" id="UP000885690">
    <property type="component" value="Unassembled WGS sequence"/>
</dbReference>
<feature type="domain" description="Dihydrodipicolinate reductase N-terminal" evidence="14">
    <location>
        <begin position="3"/>
        <end position="125"/>
    </location>
</feature>
<dbReference type="GO" id="GO:0019877">
    <property type="term" value="P:diaminopimelate biosynthetic process"/>
    <property type="evidence" value="ECO:0007669"/>
    <property type="project" value="UniProtKB-UniRule"/>
</dbReference>
<evidence type="ECO:0000256" key="5">
    <source>
        <dbReference type="ARBA" id="ARBA00022915"/>
    </source>
</evidence>
<evidence type="ECO:0000256" key="13">
    <source>
        <dbReference type="HAMAP-Rule" id="MF_00102"/>
    </source>
</evidence>
<dbReference type="GO" id="GO:0005829">
    <property type="term" value="C:cytosol"/>
    <property type="evidence" value="ECO:0007669"/>
    <property type="project" value="TreeGrafter"/>
</dbReference>
<dbReference type="Gene3D" id="3.40.50.720">
    <property type="entry name" value="NAD(P)-binding Rossmann-like Domain"/>
    <property type="match status" value="1"/>
</dbReference>
<dbReference type="EMBL" id="DQWS01000037">
    <property type="protein sequence ID" value="HDD52616.1"/>
    <property type="molecule type" value="Genomic_DNA"/>
</dbReference>
<name>A0A7C0Y8J1_9BACT</name>
<dbReference type="FunFam" id="3.30.360.10:FF:000004">
    <property type="entry name" value="4-hydroxy-tetrahydrodipicolinate reductase"/>
    <property type="match status" value="1"/>
</dbReference>
<dbReference type="InterPro" id="IPR000846">
    <property type="entry name" value="DapB_N"/>
</dbReference>
<keyword evidence="6 13" id="KW-0560">Oxidoreductase</keyword>
<reference evidence="16" key="1">
    <citation type="journal article" date="2020" name="mSystems">
        <title>Genome- and Community-Level Interaction Insights into Carbon Utilization and Element Cycling Functions of Hydrothermarchaeota in Hydrothermal Sediment.</title>
        <authorList>
            <person name="Zhou Z."/>
            <person name="Liu Y."/>
            <person name="Xu W."/>
            <person name="Pan J."/>
            <person name="Luo Z.H."/>
            <person name="Li M."/>
        </authorList>
    </citation>
    <scope>NUCLEOTIDE SEQUENCE [LARGE SCALE GENOMIC DNA]</scope>
    <source>
        <strain evidence="16">HyVt-115</strain>
    </source>
</reference>
<dbReference type="Pfam" id="PF05173">
    <property type="entry name" value="DapB_C"/>
    <property type="match status" value="1"/>
</dbReference>
<dbReference type="EC" id="1.17.1.8" evidence="10 13"/>
<evidence type="ECO:0000256" key="10">
    <source>
        <dbReference type="ARBA" id="ARBA00038983"/>
    </source>
</evidence>
<comment type="function">
    <text evidence="13">Catalyzes the conversion of 4-hydroxy-tetrahydrodipicolinate (HTPA) to tetrahydrodipicolinate.</text>
</comment>
<comment type="catalytic activity">
    <reaction evidence="11 13">
        <text>(S)-2,3,4,5-tetrahydrodipicolinate + NADP(+) + H2O = (2S,4S)-4-hydroxy-2,3,4,5-tetrahydrodipicolinate + NADPH + H(+)</text>
        <dbReference type="Rhea" id="RHEA:35331"/>
        <dbReference type="ChEBI" id="CHEBI:15377"/>
        <dbReference type="ChEBI" id="CHEBI:15378"/>
        <dbReference type="ChEBI" id="CHEBI:16845"/>
        <dbReference type="ChEBI" id="CHEBI:57783"/>
        <dbReference type="ChEBI" id="CHEBI:58349"/>
        <dbReference type="ChEBI" id="CHEBI:67139"/>
        <dbReference type="EC" id="1.17.1.8"/>
    </reaction>
</comment>
<keyword evidence="5 13" id="KW-0220">Diaminopimelate biosynthesis</keyword>
<feature type="binding site" evidence="13">
    <location>
        <begin position="8"/>
        <end position="13"/>
    </location>
    <ligand>
        <name>NAD(+)</name>
        <dbReference type="ChEBI" id="CHEBI:57540"/>
    </ligand>
</feature>
<sequence>MIGVVVTGVAGRMGSTIARLVEEDSQLTLVGATEAPGHPWVGGALRGFLGVGEGVKVTSSLDEAITGETRVVIDFTLPQATLAHLETAVKEGVAMVIGTTGITGKDLERARSLASRIPCVWAPNMSVGVNLLFKLVGEVARILGEDYDVEIVEIHHRFKKDAPSGTAVRLAEKVAQALGRDLDQVGVYGRHGMVGERNREEIGVMALRGGDVVGEHTVIFAALGERVELTHRAHSRETFARGAVRAAKWVVDMAPGLYDMAQVLGL</sequence>
<comment type="caution">
    <text evidence="13">Lacks conserved residue(s) required for the propagation of feature annotation.</text>
</comment>
<evidence type="ECO:0000256" key="6">
    <source>
        <dbReference type="ARBA" id="ARBA00023002"/>
    </source>
</evidence>
<dbReference type="GO" id="GO:0050661">
    <property type="term" value="F:NADP binding"/>
    <property type="evidence" value="ECO:0007669"/>
    <property type="project" value="UniProtKB-UniRule"/>
</dbReference>
<feature type="binding site" evidence="13">
    <location>
        <position position="46"/>
    </location>
    <ligand>
        <name>NADP(+)</name>
        <dbReference type="ChEBI" id="CHEBI:58349"/>
    </ligand>
</feature>
<evidence type="ECO:0000256" key="2">
    <source>
        <dbReference type="ARBA" id="ARBA00022490"/>
    </source>
</evidence>
<accession>A0A7C0Y8J1</accession>
<comment type="similarity">
    <text evidence="1 13">Belongs to the DapB family.</text>
</comment>
<evidence type="ECO:0000256" key="12">
    <source>
        <dbReference type="ARBA" id="ARBA00049396"/>
    </source>
</evidence>
<proteinExistence type="inferred from homology"/>
<dbReference type="AlphaFoldDB" id="A0A7C0Y8J1"/>
<keyword evidence="3 13" id="KW-0028">Amino-acid biosynthesis</keyword>
<evidence type="ECO:0000259" key="14">
    <source>
        <dbReference type="Pfam" id="PF01113"/>
    </source>
</evidence>
<dbReference type="NCBIfam" id="TIGR00036">
    <property type="entry name" value="dapB"/>
    <property type="match status" value="1"/>
</dbReference>
<evidence type="ECO:0000256" key="3">
    <source>
        <dbReference type="ARBA" id="ARBA00022605"/>
    </source>
</evidence>
<dbReference type="SUPFAM" id="SSF55347">
    <property type="entry name" value="Glyceraldehyde-3-phosphate dehydrogenase-like, C-terminal domain"/>
    <property type="match status" value="1"/>
</dbReference>
<dbReference type="GO" id="GO:0008839">
    <property type="term" value="F:4-hydroxy-tetrahydrodipicolinate reductase"/>
    <property type="evidence" value="ECO:0007669"/>
    <property type="project" value="UniProtKB-UniRule"/>
</dbReference>
<dbReference type="GO" id="GO:0016726">
    <property type="term" value="F:oxidoreductase activity, acting on CH or CH2 groups, NAD or NADP as acceptor"/>
    <property type="evidence" value="ECO:0007669"/>
    <property type="project" value="UniProtKB-UniRule"/>
</dbReference>
<dbReference type="SUPFAM" id="SSF51735">
    <property type="entry name" value="NAD(P)-binding Rossmann-fold domains"/>
    <property type="match status" value="1"/>
</dbReference>
<dbReference type="Pfam" id="PF01113">
    <property type="entry name" value="DapB_N"/>
    <property type="match status" value="1"/>
</dbReference>
<dbReference type="Gene3D" id="3.30.360.10">
    <property type="entry name" value="Dihydrodipicolinate Reductase, domain 2"/>
    <property type="match status" value="1"/>
</dbReference>
<feature type="binding site" evidence="13">
    <location>
        <begin position="98"/>
        <end position="100"/>
    </location>
    <ligand>
        <name>NAD(+)</name>
        <dbReference type="ChEBI" id="CHEBI:57540"/>
    </ligand>
</feature>
<keyword evidence="2 13" id="KW-0963">Cytoplasm</keyword>
<dbReference type="PANTHER" id="PTHR20836">
    <property type="entry name" value="DIHYDRODIPICOLINATE REDUCTASE"/>
    <property type="match status" value="1"/>
</dbReference>
<keyword evidence="7 13" id="KW-0520">NAD</keyword>
<dbReference type="GO" id="GO:0051287">
    <property type="term" value="F:NAD binding"/>
    <property type="evidence" value="ECO:0007669"/>
    <property type="project" value="UniProtKB-UniRule"/>
</dbReference>
<dbReference type="GO" id="GO:0009089">
    <property type="term" value="P:lysine biosynthetic process via diaminopimelate"/>
    <property type="evidence" value="ECO:0007669"/>
    <property type="project" value="UniProtKB-UniRule"/>
</dbReference>
<evidence type="ECO:0000256" key="11">
    <source>
        <dbReference type="ARBA" id="ARBA00049080"/>
    </source>
</evidence>
<dbReference type="PIRSF" id="PIRSF000161">
    <property type="entry name" value="DHPR"/>
    <property type="match status" value="1"/>
</dbReference>
<keyword evidence="8 13" id="KW-0457">Lysine biosynthesis</keyword>
<comment type="catalytic activity">
    <reaction evidence="12 13">
        <text>(S)-2,3,4,5-tetrahydrodipicolinate + NAD(+) + H2O = (2S,4S)-4-hydroxy-2,3,4,5-tetrahydrodipicolinate + NADH + H(+)</text>
        <dbReference type="Rhea" id="RHEA:35323"/>
        <dbReference type="ChEBI" id="CHEBI:15377"/>
        <dbReference type="ChEBI" id="CHEBI:15378"/>
        <dbReference type="ChEBI" id="CHEBI:16845"/>
        <dbReference type="ChEBI" id="CHEBI:57540"/>
        <dbReference type="ChEBI" id="CHEBI:57945"/>
        <dbReference type="ChEBI" id="CHEBI:67139"/>
        <dbReference type="EC" id="1.17.1.8"/>
    </reaction>
</comment>